<evidence type="ECO:0000313" key="5">
    <source>
        <dbReference type="Proteomes" id="UP000054018"/>
    </source>
</evidence>
<feature type="transmembrane region" description="Helical" evidence="2">
    <location>
        <begin position="154"/>
        <end position="174"/>
    </location>
</feature>
<evidence type="ECO:0000256" key="1">
    <source>
        <dbReference type="SAM" id="MobiDB-lite"/>
    </source>
</evidence>
<protein>
    <submittedName>
        <fullName evidence="4">Uncharacterized protein</fullName>
    </submittedName>
</protein>
<sequence length="492" mass="52644">MLIIHHLLSRFTPASAALVIEHKNALSCWGDRGERCDQTTTAHTRRDAPENDEVTDIPDPDPNLTLPPPSNGVSASVLSSLDPLCTTGSEVDAATPHVISAFAWLPPLKLLNFTDVPGRPLLHIPEVPERLNNTCNPQPAAQTYVEGRRTPTEIIVAAIVLGGVALLAMTIKIIQRRRRKKASVASPGTFERSTTIESGVLDSSPVFRGRDRYTFSLRSSNSHLLAWGQYQTKLSKPEPTATVTRGTLGDVEAFAEIKYAPCSQGVVVHNSPLTLCANYPLTGNTTFLQPPPSATTNAASGLSGMAGNVASGKDGNATPLRPPQSATTDAASRFSGITIPASLYANSSSCSRIGLAVSTFDSEQPKQHAAVMHGADLPAPATALVADAASRVYPVATNVRPVGVGRARIKAADYMPGAHPPAPTALTRLTNVTRCGGNRMVKWEPYHPSDKDEGRASRWLDMWRNERKLAHVQAMGGTQPRQSLWSTEEKAV</sequence>
<keyword evidence="5" id="KW-1185">Reference proteome</keyword>
<organism evidence="4 5">
    <name type="scientific">Pisolithus microcarpus 441</name>
    <dbReference type="NCBI Taxonomy" id="765257"/>
    <lineage>
        <taxon>Eukaryota</taxon>
        <taxon>Fungi</taxon>
        <taxon>Dikarya</taxon>
        <taxon>Basidiomycota</taxon>
        <taxon>Agaricomycotina</taxon>
        <taxon>Agaricomycetes</taxon>
        <taxon>Agaricomycetidae</taxon>
        <taxon>Boletales</taxon>
        <taxon>Sclerodermatineae</taxon>
        <taxon>Pisolithaceae</taxon>
        <taxon>Pisolithus</taxon>
    </lineage>
</organism>
<reference evidence="4 5" key="1">
    <citation type="submission" date="2014-04" db="EMBL/GenBank/DDBJ databases">
        <authorList>
            <consortium name="DOE Joint Genome Institute"/>
            <person name="Kuo A."/>
            <person name="Kohler A."/>
            <person name="Costa M.D."/>
            <person name="Nagy L.G."/>
            <person name="Floudas D."/>
            <person name="Copeland A."/>
            <person name="Barry K.W."/>
            <person name="Cichocki N."/>
            <person name="Veneault-Fourrey C."/>
            <person name="LaButti K."/>
            <person name="Lindquist E.A."/>
            <person name="Lipzen A."/>
            <person name="Lundell T."/>
            <person name="Morin E."/>
            <person name="Murat C."/>
            <person name="Sun H."/>
            <person name="Tunlid A."/>
            <person name="Henrissat B."/>
            <person name="Grigoriev I.V."/>
            <person name="Hibbett D.S."/>
            <person name="Martin F."/>
            <person name="Nordberg H.P."/>
            <person name="Cantor M.N."/>
            <person name="Hua S.X."/>
        </authorList>
    </citation>
    <scope>NUCLEOTIDE SEQUENCE [LARGE SCALE GENOMIC DNA]</scope>
    <source>
        <strain evidence="4 5">441</strain>
    </source>
</reference>
<name>A0A0C9Z9Z4_9AGAM</name>
<reference evidence="5" key="2">
    <citation type="submission" date="2015-01" db="EMBL/GenBank/DDBJ databases">
        <title>Evolutionary Origins and Diversification of the Mycorrhizal Mutualists.</title>
        <authorList>
            <consortium name="DOE Joint Genome Institute"/>
            <consortium name="Mycorrhizal Genomics Consortium"/>
            <person name="Kohler A."/>
            <person name="Kuo A."/>
            <person name="Nagy L.G."/>
            <person name="Floudas D."/>
            <person name="Copeland A."/>
            <person name="Barry K.W."/>
            <person name="Cichocki N."/>
            <person name="Veneault-Fourrey C."/>
            <person name="LaButti K."/>
            <person name="Lindquist E.A."/>
            <person name="Lipzen A."/>
            <person name="Lundell T."/>
            <person name="Morin E."/>
            <person name="Murat C."/>
            <person name="Riley R."/>
            <person name="Ohm R."/>
            <person name="Sun H."/>
            <person name="Tunlid A."/>
            <person name="Henrissat B."/>
            <person name="Grigoriev I.V."/>
            <person name="Hibbett D.S."/>
            <person name="Martin F."/>
        </authorList>
    </citation>
    <scope>NUCLEOTIDE SEQUENCE [LARGE SCALE GENOMIC DNA]</scope>
    <source>
        <strain evidence="5">441</strain>
    </source>
</reference>
<evidence type="ECO:0000256" key="2">
    <source>
        <dbReference type="SAM" id="Phobius"/>
    </source>
</evidence>
<dbReference type="AlphaFoldDB" id="A0A0C9Z9Z4"/>
<dbReference type="EMBL" id="KN833786">
    <property type="protein sequence ID" value="KIK19307.1"/>
    <property type="molecule type" value="Genomic_DNA"/>
</dbReference>
<dbReference type="Proteomes" id="UP000054018">
    <property type="component" value="Unassembled WGS sequence"/>
</dbReference>
<evidence type="ECO:0000256" key="3">
    <source>
        <dbReference type="SAM" id="SignalP"/>
    </source>
</evidence>
<keyword evidence="2" id="KW-0472">Membrane</keyword>
<feature type="region of interest" description="Disordered" evidence="1">
    <location>
        <begin position="39"/>
        <end position="74"/>
    </location>
</feature>
<gene>
    <name evidence="4" type="ORF">PISMIDRAFT_683270</name>
</gene>
<dbReference type="STRING" id="765257.A0A0C9Z9Z4"/>
<feature type="signal peptide" evidence="3">
    <location>
        <begin position="1"/>
        <end position="16"/>
    </location>
</feature>
<feature type="compositionally biased region" description="Acidic residues" evidence="1">
    <location>
        <begin position="50"/>
        <end position="59"/>
    </location>
</feature>
<accession>A0A0C9Z9Z4</accession>
<evidence type="ECO:0000313" key="4">
    <source>
        <dbReference type="EMBL" id="KIK19307.1"/>
    </source>
</evidence>
<dbReference type="OrthoDB" id="2983908at2759"/>
<feature type="chain" id="PRO_5002217960" evidence="3">
    <location>
        <begin position="17"/>
        <end position="492"/>
    </location>
</feature>
<keyword evidence="2" id="KW-0812">Transmembrane</keyword>
<keyword evidence="2" id="KW-1133">Transmembrane helix</keyword>
<dbReference type="HOGENOM" id="CLU_630230_0_0_1"/>
<keyword evidence="3" id="KW-0732">Signal</keyword>
<proteinExistence type="predicted"/>